<feature type="domain" description="Sialidase" evidence="3">
    <location>
        <begin position="77"/>
        <end position="365"/>
    </location>
</feature>
<dbReference type="EMBL" id="FUYS01000004">
    <property type="protein sequence ID" value="SKB56986.1"/>
    <property type="molecule type" value="Genomic_DNA"/>
</dbReference>
<feature type="transmembrane region" description="Helical" evidence="2">
    <location>
        <begin position="6"/>
        <end position="26"/>
    </location>
</feature>
<keyword evidence="2" id="KW-0812">Transmembrane</keyword>
<dbReference type="PANTHER" id="PTHR43752:SF2">
    <property type="entry name" value="BNR_ASP-BOX REPEAT FAMILY PROTEIN"/>
    <property type="match status" value="1"/>
</dbReference>
<keyword evidence="2" id="KW-1133">Transmembrane helix</keyword>
<evidence type="ECO:0000313" key="5">
    <source>
        <dbReference type="Proteomes" id="UP000190541"/>
    </source>
</evidence>
<name>A0A1T5CCB2_9SPHI</name>
<proteinExistence type="predicted"/>
<organism evidence="4 5">
    <name type="scientific">Parapedobacter luteus</name>
    <dbReference type="NCBI Taxonomy" id="623280"/>
    <lineage>
        <taxon>Bacteria</taxon>
        <taxon>Pseudomonadati</taxon>
        <taxon>Bacteroidota</taxon>
        <taxon>Sphingobacteriia</taxon>
        <taxon>Sphingobacteriales</taxon>
        <taxon>Sphingobacteriaceae</taxon>
        <taxon>Parapedobacter</taxon>
    </lineage>
</organism>
<keyword evidence="2" id="KW-0472">Membrane</keyword>
<dbReference type="Proteomes" id="UP000190541">
    <property type="component" value="Unassembled WGS sequence"/>
</dbReference>
<dbReference type="OrthoDB" id="7294637at2"/>
<gene>
    <name evidence="4" type="ORF">SAMN05660226_02052</name>
</gene>
<dbReference type="RefSeq" id="WP_079716741.1">
    <property type="nucleotide sequence ID" value="NZ_FUYS01000004.1"/>
</dbReference>
<dbReference type="Pfam" id="PF13088">
    <property type="entry name" value="BNR_2"/>
    <property type="match status" value="1"/>
</dbReference>
<protein>
    <submittedName>
        <fullName evidence="4">BNR repeat-like domain-containing protein</fullName>
    </submittedName>
</protein>
<reference evidence="4 5" key="1">
    <citation type="submission" date="2017-02" db="EMBL/GenBank/DDBJ databases">
        <authorList>
            <person name="Peterson S.W."/>
        </authorList>
    </citation>
    <scope>NUCLEOTIDE SEQUENCE [LARGE SCALE GENOMIC DNA]</scope>
    <source>
        <strain evidence="4 5">DSM 22899</strain>
    </source>
</reference>
<dbReference type="PANTHER" id="PTHR43752">
    <property type="entry name" value="BNR/ASP-BOX REPEAT FAMILY PROTEIN"/>
    <property type="match status" value="1"/>
</dbReference>
<dbReference type="InterPro" id="IPR036278">
    <property type="entry name" value="Sialidase_sf"/>
</dbReference>
<sequence>MNCKSVLVKCIGIAVATLSFIVYFNVASRAQGNQINVEERAEPAMETPIVNTNPLPTYGYDRLDYGMTIGIERTPNGRIWACWVGGGDNEDAFFVLNTSDDNGQTWSEPRVVIDPHDPSLSDARRTIVGNLWTDPQGNLWLFFDQSMTYFDGRAGLWYTVCENPDSDEPRWSAPKRLWHGCALNKPVVLSDGTWMLPVSLWDRGKIKDEVYKRAFPELDTFRMANVFVSNDRGQTWQRRGGVRFPKPKFDEHQVIERRDGTLWMTARTGDGIWQSVSSDKGRTWSAPQRYMPHISSRHFIRRLQSGRLLMVRHGALDERTAFRSKLTAYLSEDDGKSWKGGLMIDERRGVSYPDGFQASDGTIYIAYDRNRELDGEILMARFTEADILEGRFQSPESGSRILISRPRGLDKLPPPSGSVASDISNK</sequence>
<dbReference type="CDD" id="cd15482">
    <property type="entry name" value="Sialidase_non-viral"/>
    <property type="match status" value="1"/>
</dbReference>
<dbReference type="InterPro" id="IPR011040">
    <property type="entry name" value="Sialidase"/>
</dbReference>
<dbReference type="Gene3D" id="2.120.10.10">
    <property type="match status" value="1"/>
</dbReference>
<feature type="region of interest" description="Disordered" evidence="1">
    <location>
        <begin position="403"/>
        <end position="426"/>
    </location>
</feature>
<dbReference type="STRING" id="623280.SAMN05660226_02052"/>
<evidence type="ECO:0000256" key="1">
    <source>
        <dbReference type="SAM" id="MobiDB-lite"/>
    </source>
</evidence>
<accession>A0A1T5CCB2</accession>
<dbReference type="SUPFAM" id="SSF50939">
    <property type="entry name" value="Sialidases"/>
    <property type="match status" value="1"/>
</dbReference>
<evidence type="ECO:0000256" key="2">
    <source>
        <dbReference type="SAM" id="Phobius"/>
    </source>
</evidence>
<evidence type="ECO:0000313" key="4">
    <source>
        <dbReference type="EMBL" id="SKB56986.1"/>
    </source>
</evidence>
<dbReference type="AlphaFoldDB" id="A0A1T5CCB2"/>
<evidence type="ECO:0000259" key="3">
    <source>
        <dbReference type="Pfam" id="PF13088"/>
    </source>
</evidence>
<keyword evidence="5" id="KW-1185">Reference proteome</keyword>